<comment type="subunit">
    <text evidence="7">Homotrimer.</text>
</comment>
<evidence type="ECO:0000256" key="8">
    <source>
        <dbReference type="RuleBase" id="RU004395"/>
    </source>
</evidence>
<dbReference type="HAMAP" id="MF_00107">
    <property type="entry name" value="IspF"/>
    <property type="match status" value="1"/>
</dbReference>
<comment type="cofactor">
    <cofactor evidence="7">
        <name>a divalent metal cation</name>
        <dbReference type="ChEBI" id="CHEBI:60240"/>
    </cofactor>
    <text evidence="7">Binds 1 divalent metal cation per subunit.</text>
</comment>
<dbReference type="Proteomes" id="UP000028569">
    <property type="component" value="Chromosome"/>
</dbReference>
<gene>
    <name evidence="7" type="primary">ispF</name>
    <name evidence="10" type="ORF">BINDI_0739</name>
</gene>
<feature type="binding site" evidence="7">
    <location>
        <begin position="138"/>
        <end position="141"/>
    </location>
    <ligand>
        <name>4-CDP-2-C-methyl-D-erythritol 2-phosphate</name>
        <dbReference type="ChEBI" id="CHEBI:57919"/>
    </ligand>
</feature>
<dbReference type="GO" id="GO:0046872">
    <property type="term" value="F:metal ion binding"/>
    <property type="evidence" value="ECO:0007669"/>
    <property type="project" value="UniProtKB-KW"/>
</dbReference>
<protein>
    <recommendedName>
        <fullName evidence="3 7">2-C-methyl-D-erythritol 2,4-cyclodiphosphate synthase</fullName>
        <shortName evidence="7">MECDP-synthase</shortName>
        <shortName evidence="7">MECPP-synthase</shortName>
        <shortName evidence="7">MECPS</shortName>
        <ecNumber evidence="3 7">4.6.1.12</ecNumber>
    </recommendedName>
</protein>
<feature type="binding site" evidence="7">
    <location>
        <position position="50"/>
    </location>
    <ligand>
        <name>a divalent metal cation</name>
        <dbReference type="ChEBI" id="CHEBI:60240"/>
    </ligand>
</feature>
<dbReference type="OrthoDB" id="9804336at2"/>
<evidence type="ECO:0000256" key="7">
    <source>
        <dbReference type="HAMAP-Rule" id="MF_00107"/>
    </source>
</evidence>
<dbReference type="HOGENOM" id="CLU_084630_1_0_11"/>
<dbReference type="EMBL" id="CP006018">
    <property type="protein sequence ID" value="AIC92011.1"/>
    <property type="molecule type" value="Genomic_DNA"/>
</dbReference>
<keyword evidence="6 7" id="KW-0456">Lyase</keyword>
<comment type="caution">
    <text evidence="7">Lacks conserved residue(s) required for the propagation of feature annotation.</text>
</comment>
<dbReference type="CDD" id="cd00554">
    <property type="entry name" value="MECDP_synthase"/>
    <property type="match status" value="1"/>
</dbReference>
<keyword evidence="5 7" id="KW-0414">Isoprene biosynthesis</keyword>
<reference evidence="10 11" key="1">
    <citation type="journal article" date="2014" name="Appl. Environ. Microbiol.">
        <title>Genomic encyclopedia of type strains of the genus Bifidobacterium.</title>
        <authorList>
            <person name="Milani C."/>
            <person name="Lugli G.A."/>
            <person name="Duranti S."/>
            <person name="Turroni F."/>
            <person name="Bottacini F."/>
            <person name="Mangifesta M."/>
            <person name="Sanchez B."/>
            <person name="Viappiani A."/>
            <person name="Mancabelli L."/>
            <person name="Taminiau B."/>
            <person name="Delcenserie V."/>
            <person name="Barrangou R."/>
            <person name="Margolles A."/>
            <person name="van Sinderen D."/>
            <person name="Ventura M."/>
        </authorList>
    </citation>
    <scope>NUCLEOTIDE SEQUENCE [LARGE SCALE GENOMIC DNA]</scope>
    <source>
        <strain evidence="10 11">LMG 11587</strain>
    </source>
</reference>
<dbReference type="EC" id="4.6.1.12" evidence="3 7"/>
<dbReference type="InterPro" id="IPR020555">
    <property type="entry name" value="MECDP_synthase_CS"/>
</dbReference>
<feature type="binding site" evidence="7">
    <location>
        <position position="145"/>
    </location>
    <ligand>
        <name>4-CDP-2-C-methyl-D-erythritol 2-phosphate</name>
        <dbReference type="ChEBI" id="CHEBI:57919"/>
    </ligand>
</feature>
<comment type="function">
    <text evidence="7">Involved in the biosynthesis of isopentenyl diphosphate (IPP) and dimethylallyl diphosphate (DMAPP), two major building blocks of isoprenoid compounds. Catalyzes the conversion of 4-diphosphocytidyl-2-C-methyl-D-erythritol 2-phosphate (CDP-ME2P) to 2-C-methyl-D-erythritol 2,4-cyclodiphosphate (ME-CPP) with a corresponding release of cytidine 5-monophosphate (CMP).</text>
</comment>
<comment type="pathway">
    <text evidence="2 7">Isoprenoid biosynthesis; isopentenyl diphosphate biosynthesis via DXP pathway; isopentenyl diphosphate from 1-deoxy-D-xylulose 5-phosphate: step 4/6.</text>
</comment>
<evidence type="ECO:0000256" key="3">
    <source>
        <dbReference type="ARBA" id="ARBA00012579"/>
    </source>
</evidence>
<evidence type="ECO:0000313" key="10">
    <source>
        <dbReference type="EMBL" id="AIC92011.1"/>
    </source>
</evidence>
<evidence type="ECO:0000313" key="11">
    <source>
        <dbReference type="Proteomes" id="UP000028569"/>
    </source>
</evidence>
<dbReference type="SUPFAM" id="SSF69765">
    <property type="entry name" value="IpsF-like"/>
    <property type="match status" value="1"/>
</dbReference>
<dbReference type="Gene3D" id="3.30.1330.50">
    <property type="entry name" value="2-C-methyl-D-erythritol 2,4-cyclodiphosphate synthase"/>
    <property type="match status" value="1"/>
</dbReference>
<dbReference type="GO" id="GO:0019288">
    <property type="term" value="P:isopentenyl diphosphate biosynthetic process, methylerythritol 4-phosphate pathway"/>
    <property type="evidence" value="ECO:0007669"/>
    <property type="project" value="UniProtKB-UniRule"/>
</dbReference>
<evidence type="ECO:0000256" key="4">
    <source>
        <dbReference type="ARBA" id="ARBA00022723"/>
    </source>
</evidence>
<evidence type="ECO:0000256" key="5">
    <source>
        <dbReference type="ARBA" id="ARBA00023229"/>
    </source>
</evidence>
<dbReference type="PROSITE" id="PS01350">
    <property type="entry name" value="ISPF"/>
    <property type="match status" value="1"/>
</dbReference>
<comment type="similarity">
    <text evidence="7 8">Belongs to the IspF family.</text>
</comment>
<dbReference type="InterPro" id="IPR003526">
    <property type="entry name" value="MECDP_synthase"/>
</dbReference>
<evidence type="ECO:0000259" key="9">
    <source>
        <dbReference type="Pfam" id="PF02542"/>
    </source>
</evidence>
<dbReference type="PANTHER" id="PTHR43181:SF1">
    <property type="entry name" value="2-C-METHYL-D-ERYTHRITOL 2,4-CYCLODIPHOSPHATE SYNTHASE, CHLOROPLASTIC"/>
    <property type="match status" value="1"/>
</dbReference>
<dbReference type="GO" id="GO:0016114">
    <property type="term" value="P:terpenoid biosynthetic process"/>
    <property type="evidence" value="ECO:0007669"/>
    <property type="project" value="InterPro"/>
</dbReference>
<dbReference type="GO" id="GO:0008685">
    <property type="term" value="F:2-C-methyl-D-erythritol 2,4-cyclodiphosphate synthase activity"/>
    <property type="evidence" value="ECO:0007669"/>
    <property type="project" value="UniProtKB-UniRule"/>
</dbReference>
<dbReference type="NCBIfam" id="TIGR00151">
    <property type="entry name" value="ispF"/>
    <property type="match status" value="1"/>
</dbReference>
<dbReference type="GeneID" id="91566221"/>
<dbReference type="Pfam" id="PF02542">
    <property type="entry name" value="YgbB"/>
    <property type="match status" value="1"/>
</dbReference>
<accession>A0A087VUI7</accession>
<dbReference type="AlphaFoldDB" id="A0A087VUI7"/>
<feature type="site" description="Transition state stabilizer" evidence="7">
    <location>
        <position position="42"/>
    </location>
</feature>
<proteinExistence type="inferred from homology"/>
<evidence type="ECO:0000256" key="1">
    <source>
        <dbReference type="ARBA" id="ARBA00000200"/>
    </source>
</evidence>
<evidence type="ECO:0000256" key="2">
    <source>
        <dbReference type="ARBA" id="ARBA00004709"/>
    </source>
</evidence>
<sequence>MIPDVSTGIGFDAHRFADSGERRPLWLACLQWDDGTPGIAGDSDGDVAVHALIDAMLSASHLGDIGSHFGQGPQSKGAGMHGAEMLRWTADFLREHGWSLINASVVVVARAPRLSARRDQAQEAMSRALGAPVSLTATTTDGLGFTGSGEGVAAMATALVRRREAV</sequence>
<dbReference type="KEGG" id="bii:BINDI_0739"/>
<dbReference type="InterPro" id="IPR036571">
    <property type="entry name" value="MECDP_synthase_sf"/>
</dbReference>
<comment type="catalytic activity">
    <reaction evidence="1 7 8">
        <text>4-CDP-2-C-methyl-D-erythritol 2-phosphate = 2-C-methyl-D-erythritol 2,4-cyclic diphosphate + CMP</text>
        <dbReference type="Rhea" id="RHEA:23864"/>
        <dbReference type="ChEBI" id="CHEBI:57919"/>
        <dbReference type="ChEBI" id="CHEBI:58483"/>
        <dbReference type="ChEBI" id="CHEBI:60377"/>
        <dbReference type="EC" id="4.6.1.12"/>
    </reaction>
</comment>
<keyword evidence="4 7" id="KW-0479">Metal-binding</keyword>
<dbReference type="RefSeq" id="WP_033490208.1">
    <property type="nucleotide sequence ID" value="NZ_CP006018.1"/>
</dbReference>
<dbReference type="PANTHER" id="PTHR43181">
    <property type="entry name" value="2-C-METHYL-D-ERYTHRITOL 2,4-CYCLODIPHOSPHATE SYNTHASE, CHLOROPLASTIC"/>
    <property type="match status" value="1"/>
</dbReference>
<feature type="binding site" evidence="7">
    <location>
        <begin position="12"/>
        <end position="14"/>
    </location>
    <ligand>
        <name>4-CDP-2-C-methyl-D-erythritol 2-phosphate</name>
        <dbReference type="ChEBI" id="CHEBI:57919"/>
    </ligand>
</feature>
<dbReference type="UniPathway" id="UPA00056">
    <property type="reaction ID" value="UER00095"/>
</dbReference>
<name>A0A087VUI7_9BIFI</name>
<feature type="domain" description="2-C-methyl-D-erythritol 2,4-cyclodiphosphate synthase" evidence="9">
    <location>
        <begin position="6"/>
        <end position="160"/>
    </location>
</feature>
<feature type="binding site" evidence="7">
    <location>
        <position position="12"/>
    </location>
    <ligand>
        <name>a divalent metal cation</name>
        <dbReference type="ChEBI" id="CHEBI:60240"/>
    </ligand>
</feature>
<keyword evidence="11" id="KW-1185">Reference proteome</keyword>
<feature type="binding site" evidence="7">
    <location>
        <position position="14"/>
    </location>
    <ligand>
        <name>a divalent metal cation</name>
        <dbReference type="ChEBI" id="CHEBI:60240"/>
    </ligand>
</feature>
<feature type="binding site" evidence="7">
    <location>
        <begin position="64"/>
        <end position="66"/>
    </location>
    <ligand>
        <name>4-CDP-2-C-methyl-D-erythritol 2-phosphate</name>
        <dbReference type="ChEBI" id="CHEBI:57919"/>
    </ligand>
</feature>
<feature type="site" description="Transition state stabilizer" evidence="7">
    <location>
        <position position="139"/>
    </location>
</feature>
<organism evidence="10 11">
    <name type="scientific">Bifidobacterium [indicum] DSM 20214 = LMG 11587</name>
    <dbReference type="NCBI Taxonomy" id="1341694"/>
    <lineage>
        <taxon>Bacteria</taxon>
        <taxon>Bacillati</taxon>
        <taxon>Actinomycetota</taxon>
        <taxon>Actinomycetes</taxon>
        <taxon>Bifidobacteriales</taxon>
        <taxon>Bifidobacteriaceae</taxon>
        <taxon>Bifidobacterium</taxon>
    </lineage>
</organism>
<evidence type="ECO:0000256" key="6">
    <source>
        <dbReference type="ARBA" id="ARBA00023239"/>
    </source>
</evidence>